<dbReference type="HAMAP" id="MF_01895">
    <property type="entry name" value="RNase_R"/>
    <property type="match status" value="1"/>
</dbReference>
<dbReference type="PANTHER" id="PTHR23355">
    <property type="entry name" value="RIBONUCLEASE"/>
    <property type="match status" value="1"/>
</dbReference>
<dbReference type="Gene3D" id="2.40.50.140">
    <property type="entry name" value="Nucleic acid-binding proteins"/>
    <property type="match status" value="3"/>
</dbReference>
<evidence type="ECO:0000256" key="1">
    <source>
        <dbReference type="ARBA" id="ARBA00001849"/>
    </source>
</evidence>
<comment type="similarity">
    <text evidence="8">Belongs to the RNR ribonuclease family. RNase R subfamily.</text>
</comment>
<dbReference type="NCBIfam" id="TIGR02063">
    <property type="entry name" value="RNase_R"/>
    <property type="match status" value="1"/>
</dbReference>
<dbReference type="AlphaFoldDB" id="A0A4V3D4N9"/>
<evidence type="ECO:0000256" key="9">
    <source>
        <dbReference type="SAM" id="MobiDB-lite"/>
    </source>
</evidence>
<keyword evidence="4 8" id="KW-0540">Nuclease</keyword>
<evidence type="ECO:0000256" key="7">
    <source>
        <dbReference type="ARBA" id="ARBA00022884"/>
    </source>
</evidence>
<dbReference type="Pfam" id="PF00575">
    <property type="entry name" value="S1"/>
    <property type="match status" value="1"/>
</dbReference>
<dbReference type="InterPro" id="IPR001900">
    <property type="entry name" value="RNase_II/R"/>
</dbReference>
<dbReference type="FunFam" id="2.40.50.140:FF:000219">
    <property type="entry name" value="Ribonuclease R"/>
    <property type="match status" value="1"/>
</dbReference>
<organism evidence="11 12">
    <name type="scientific">Aureibacillus halotolerans</name>
    <dbReference type="NCBI Taxonomy" id="1508390"/>
    <lineage>
        <taxon>Bacteria</taxon>
        <taxon>Bacillati</taxon>
        <taxon>Bacillota</taxon>
        <taxon>Bacilli</taxon>
        <taxon>Bacillales</taxon>
        <taxon>Bacillaceae</taxon>
        <taxon>Aureibacillus</taxon>
    </lineage>
</organism>
<dbReference type="EMBL" id="SNYJ01000015">
    <property type="protein sequence ID" value="TDQ36997.1"/>
    <property type="molecule type" value="Genomic_DNA"/>
</dbReference>
<dbReference type="SMART" id="SM00357">
    <property type="entry name" value="CSP"/>
    <property type="match status" value="2"/>
</dbReference>
<dbReference type="InterPro" id="IPR013223">
    <property type="entry name" value="RNase_B_OB_dom"/>
</dbReference>
<evidence type="ECO:0000256" key="2">
    <source>
        <dbReference type="ARBA" id="ARBA00004496"/>
    </source>
</evidence>
<dbReference type="Pfam" id="PF08206">
    <property type="entry name" value="OB_RNB"/>
    <property type="match status" value="1"/>
</dbReference>
<sequence length="783" mass="88683">MSNEDQSYQQPLLSFMKEEAYKPLTVNELEEAFQIVEAPDFKAFVKALVELENQGRIVRTRSNRYGLPEKMNLVKGKVSAHSRGFAFLLPEAEGEDDVFIPPSDLKGAMHGDTVLVRVTSKDAKQKREGTVVRILERGIKRVVGTYVASKGFGFVEPDDKKISADIFIPKDATNGAVEGHKVVVELTSYPERRMSAEGHVIEILGHKNDPGIDILSIIHKNGIPIEFPEDALAQAKETPEKIAPEDLQGREDLRDDDIVTIDGADAKDLDDAVSVKKLDNGNYQLRVHIADVSHYVQENSPIDKAALERATSVYLVDRVIPMIPHRLSNGICSLNPQVDRLTLSCEMEMDQQGTVVKHRIFQSVIRTNERMTYTDVRDILVHSDEALMKKYAPLVPMFKDMEQLALILRKKRMDRGAVDFDFKEAKVLVDGEGKPTEVVIRERSIAEKLIEEFMLAANETIAEHFHWMDVPFIYRIHEDPDPDKLTRFFEMITAFGYSVKGSANDIHPRALQSLLESLKDMPEEPIISTMMLRSMQQARYSHESLGHFGLSTEFYTHFTSPIRRYPDLIVHRLIREYLINGKVDEGTKGKWNAKMPEIAKHTSEMERRAVDAERETDDLKKAQYMEDKIGESYDGVISSVTNFGLFVKLPNTIEGLVHVSYLTDDYYHFIEGRMAMVGERTGTEFSIGDEVTVTVISVNIDERAIDFALKDMAVRKAPRKNHGKKEISVGRSTDKKPKKRGRQGQGQAKGKKDGDSSSSTSKGKRPFYDQAPTNKKKKRRRKK</sequence>
<dbReference type="GO" id="GO:0003723">
    <property type="term" value="F:RNA binding"/>
    <property type="evidence" value="ECO:0007669"/>
    <property type="project" value="UniProtKB-UniRule"/>
</dbReference>
<comment type="function">
    <text evidence="8">3'-5' exoribonuclease that releases 5'-nucleoside monophosphates and is involved in maturation of structured RNAs.</text>
</comment>
<dbReference type="CDD" id="cd04471">
    <property type="entry name" value="S1_RNase_R"/>
    <property type="match status" value="1"/>
</dbReference>
<keyword evidence="5 8" id="KW-0378">Hydrolase</keyword>
<dbReference type="OrthoDB" id="9764149at2"/>
<comment type="caution">
    <text evidence="11">The sequence shown here is derived from an EMBL/GenBank/DDBJ whole genome shotgun (WGS) entry which is preliminary data.</text>
</comment>
<dbReference type="PROSITE" id="PS50126">
    <property type="entry name" value="S1"/>
    <property type="match status" value="1"/>
</dbReference>
<evidence type="ECO:0000313" key="11">
    <source>
        <dbReference type="EMBL" id="TDQ36997.1"/>
    </source>
</evidence>
<dbReference type="RefSeq" id="WP_133581497.1">
    <property type="nucleotide sequence ID" value="NZ_SNYJ01000015.1"/>
</dbReference>
<reference evidence="11 12" key="1">
    <citation type="submission" date="2019-03" db="EMBL/GenBank/DDBJ databases">
        <title>Genomic Encyclopedia of Type Strains, Phase IV (KMG-IV): sequencing the most valuable type-strain genomes for metagenomic binning, comparative biology and taxonomic classification.</title>
        <authorList>
            <person name="Goeker M."/>
        </authorList>
    </citation>
    <scope>NUCLEOTIDE SEQUENCE [LARGE SCALE GENOMIC DNA]</scope>
    <source>
        <strain evidence="11 12">DSM 28697</strain>
    </source>
</reference>
<dbReference type="NCBIfam" id="TIGR00358">
    <property type="entry name" value="3_prime_RNase"/>
    <property type="match status" value="1"/>
</dbReference>
<name>A0A4V3D4N9_9BACI</name>
<dbReference type="EC" id="3.1.13.1" evidence="8"/>
<evidence type="ECO:0000256" key="4">
    <source>
        <dbReference type="ARBA" id="ARBA00022722"/>
    </source>
</evidence>
<dbReference type="SUPFAM" id="SSF50249">
    <property type="entry name" value="Nucleic acid-binding proteins"/>
    <property type="match status" value="4"/>
</dbReference>
<accession>A0A4V3D4N9</accession>
<dbReference type="GO" id="GO:0006402">
    <property type="term" value="P:mRNA catabolic process"/>
    <property type="evidence" value="ECO:0007669"/>
    <property type="project" value="TreeGrafter"/>
</dbReference>
<protein>
    <recommendedName>
        <fullName evidence="8">Ribonuclease R</fullName>
        <shortName evidence="8">RNase R</shortName>
        <ecNumber evidence="8">3.1.13.1</ecNumber>
    </recommendedName>
</protein>
<dbReference type="FunFam" id="2.40.50.140:FF:000213">
    <property type="entry name" value="Ribonuclease R"/>
    <property type="match status" value="1"/>
</dbReference>
<dbReference type="GO" id="GO:0005829">
    <property type="term" value="C:cytosol"/>
    <property type="evidence" value="ECO:0007669"/>
    <property type="project" value="TreeGrafter"/>
</dbReference>
<feature type="domain" description="S1 motif" evidence="10">
    <location>
        <begin position="630"/>
        <end position="710"/>
    </location>
</feature>
<keyword evidence="7 8" id="KW-0694">RNA-binding</keyword>
<dbReference type="Proteomes" id="UP000295632">
    <property type="component" value="Unassembled WGS sequence"/>
</dbReference>
<keyword evidence="12" id="KW-1185">Reference proteome</keyword>
<dbReference type="SMART" id="SM00955">
    <property type="entry name" value="RNB"/>
    <property type="match status" value="1"/>
</dbReference>
<keyword evidence="6 8" id="KW-0269">Exonuclease</keyword>
<evidence type="ECO:0000256" key="5">
    <source>
        <dbReference type="ARBA" id="ARBA00022801"/>
    </source>
</evidence>
<evidence type="ECO:0000256" key="8">
    <source>
        <dbReference type="HAMAP-Rule" id="MF_01895"/>
    </source>
</evidence>
<dbReference type="InterPro" id="IPR003029">
    <property type="entry name" value="S1_domain"/>
</dbReference>
<dbReference type="Pfam" id="PF00773">
    <property type="entry name" value="RNB"/>
    <property type="match status" value="1"/>
</dbReference>
<dbReference type="Pfam" id="PF17876">
    <property type="entry name" value="CSD2"/>
    <property type="match status" value="1"/>
</dbReference>
<evidence type="ECO:0000256" key="6">
    <source>
        <dbReference type="ARBA" id="ARBA00022839"/>
    </source>
</evidence>
<dbReference type="InterPro" id="IPR040476">
    <property type="entry name" value="CSD2"/>
</dbReference>
<dbReference type="InterPro" id="IPR012340">
    <property type="entry name" value="NA-bd_OB-fold"/>
</dbReference>
<evidence type="ECO:0000256" key="3">
    <source>
        <dbReference type="ARBA" id="ARBA00022490"/>
    </source>
</evidence>
<dbReference type="InterPro" id="IPR050180">
    <property type="entry name" value="RNR_Ribonuclease"/>
</dbReference>
<feature type="region of interest" description="Disordered" evidence="9">
    <location>
        <begin position="716"/>
        <end position="783"/>
    </location>
</feature>
<dbReference type="PROSITE" id="PS01175">
    <property type="entry name" value="RIBONUCLEASE_II"/>
    <property type="match status" value="1"/>
</dbReference>
<comment type="subcellular location">
    <subcellularLocation>
        <location evidence="2 8">Cytoplasm</location>
    </subcellularLocation>
</comment>
<dbReference type="GO" id="GO:0008859">
    <property type="term" value="F:exoribonuclease II activity"/>
    <property type="evidence" value="ECO:0007669"/>
    <property type="project" value="UniProtKB-UniRule"/>
</dbReference>
<dbReference type="SMART" id="SM00316">
    <property type="entry name" value="S1"/>
    <property type="match status" value="2"/>
</dbReference>
<gene>
    <name evidence="8" type="primary">rnr</name>
    <name evidence="11" type="ORF">EV213_11591</name>
</gene>
<feature type="compositionally biased region" description="Basic and acidic residues" evidence="9">
    <location>
        <begin position="724"/>
        <end position="735"/>
    </location>
</feature>
<proteinExistence type="inferred from homology"/>
<dbReference type="InterPro" id="IPR011129">
    <property type="entry name" value="CSD"/>
</dbReference>
<comment type="catalytic activity">
    <reaction evidence="1 8">
        <text>Exonucleolytic cleavage in the 3'- to 5'-direction to yield nucleoside 5'-phosphates.</text>
        <dbReference type="EC" id="3.1.13.1"/>
    </reaction>
</comment>
<dbReference type="InterPro" id="IPR011805">
    <property type="entry name" value="RNase_R"/>
</dbReference>
<feature type="compositionally biased region" description="Basic residues" evidence="9">
    <location>
        <begin position="774"/>
        <end position="783"/>
    </location>
</feature>
<keyword evidence="3 8" id="KW-0963">Cytoplasm</keyword>
<evidence type="ECO:0000313" key="12">
    <source>
        <dbReference type="Proteomes" id="UP000295632"/>
    </source>
</evidence>
<evidence type="ECO:0000259" key="10">
    <source>
        <dbReference type="PROSITE" id="PS50126"/>
    </source>
</evidence>
<dbReference type="InterPro" id="IPR004476">
    <property type="entry name" value="RNase_II/RNase_R"/>
</dbReference>
<dbReference type="InterPro" id="IPR022966">
    <property type="entry name" value="RNase_II/R_CS"/>
</dbReference>
<dbReference type="PANTHER" id="PTHR23355:SF9">
    <property type="entry name" value="DIS3-LIKE EXONUCLEASE 2"/>
    <property type="match status" value="1"/>
</dbReference>
<dbReference type="FunFam" id="2.40.50.140:FF:000273">
    <property type="entry name" value="Ribonuclease R"/>
    <property type="match status" value="1"/>
</dbReference>